<organism evidence="2 3">
    <name type="scientific">Sorangium cellulosum So0157-2</name>
    <dbReference type="NCBI Taxonomy" id="1254432"/>
    <lineage>
        <taxon>Bacteria</taxon>
        <taxon>Pseudomonadati</taxon>
        <taxon>Myxococcota</taxon>
        <taxon>Polyangia</taxon>
        <taxon>Polyangiales</taxon>
        <taxon>Polyangiaceae</taxon>
        <taxon>Sorangium</taxon>
    </lineage>
</organism>
<dbReference type="InterPro" id="IPR008979">
    <property type="entry name" value="Galactose-bd-like_sf"/>
</dbReference>
<sequence>MLVGAFATTGCGDDGAGSGGAGGSSSGSSTSSTLTGGNGSPTGTGGSGGGGGEGGGGTTDPSESCPGCARLSVPFRSAGSATQFFIGFEEAIDLTGAVVTFRVKAHTGTHGGLQPFVQNGGELFWANVGYTWNPVAGLGEWTDLTIDVDALAPASPAFDRTQVKLIGIQVTAGNTGPWANPTVIYVDSITVTKGGSTSAARGAWGTRDEFGEGGAGGAIGEGGAGGAIGEGGASGVGGAGGTSGAGGEGGAASGEGGAGMIGSSLGFLRFQSLVQSKLPTRSTPEGSVIAPECLLQRNTRPRPVRASAMPRGRLCTGLSRVPGFSSSPPNPSTNTPRPSSAWSAVR</sequence>
<feature type="compositionally biased region" description="Gly residues" evidence="1">
    <location>
        <begin position="36"/>
        <end position="58"/>
    </location>
</feature>
<dbReference type="SUPFAM" id="SSF49785">
    <property type="entry name" value="Galactose-binding domain-like"/>
    <property type="match status" value="1"/>
</dbReference>
<feature type="region of interest" description="Disordered" evidence="1">
    <location>
        <begin position="14"/>
        <end position="64"/>
    </location>
</feature>
<dbReference type="KEGG" id="scu:SCE1572_09290"/>
<accession>S4XS12</accession>
<evidence type="ECO:0000256" key="1">
    <source>
        <dbReference type="SAM" id="MobiDB-lite"/>
    </source>
</evidence>
<feature type="compositionally biased region" description="Gly residues" evidence="1">
    <location>
        <begin position="14"/>
        <end position="25"/>
    </location>
</feature>
<dbReference type="PATRIC" id="fig|1254432.3.peg.2076"/>
<proteinExistence type="predicted"/>
<protein>
    <submittedName>
        <fullName evidence="2">Uncharacterized protein</fullName>
    </submittedName>
</protein>
<feature type="region of interest" description="Disordered" evidence="1">
    <location>
        <begin position="197"/>
        <end position="222"/>
    </location>
</feature>
<feature type="region of interest" description="Disordered" evidence="1">
    <location>
        <begin position="300"/>
        <end position="346"/>
    </location>
</feature>
<dbReference type="AlphaFoldDB" id="S4XS12"/>
<dbReference type="Proteomes" id="UP000014803">
    <property type="component" value="Chromosome"/>
</dbReference>
<dbReference type="HOGENOM" id="CLU_801424_0_0_7"/>
<feature type="compositionally biased region" description="Gly residues" evidence="1">
    <location>
        <begin position="212"/>
        <end position="222"/>
    </location>
</feature>
<reference evidence="2 3" key="1">
    <citation type="journal article" date="2013" name="Sci. Rep.">
        <title>Extraordinary expansion of a Sorangium cellulosum genome from an alkaline milieu.</title>
        <authorList>
            <person name="Han K."/>
            <person name="Li Z.F."/>
            <person name="Peng R."/>
            <person name="Zhu L.P."/>
            <person name="Zhou T."/>
            <person name="Wang L.G."/>
            <person name="Li S.G."/>
            <person name="Zhang X.B."/>
            <person name="Hu W."/>
            <person name="Wu Z.H."/>
            <person name="Qin N."/>
            <person name="Li Y.Z."/>
        </authorList>
    </citation>
    <scope>NUCLEOTIDE SEQUENCE [LARGE SCALE GENOMIC DNA]</scope>
    <source>
        <strain evidence="2 3">So0157-2</strain>
    </source>
</reference>
<feature type="compositionally biased region" description="Low complexity" evidence="1">
    <location>
        <begin position="26"/>
        <end position="35"/>
    </location>
</feature>
<gene>
    <name evidence="2" type="ORF">SCE1572_09290</name>
</gene>
<evidence type="ECO:0000313" key="2">
    <source>
        <dbReference type="EMBL" id="AGP34685.1"/>
    </source>
</evidence>
<dbReference type="EMBL" id="CP003969">
    <property type="protein sequence ID" value="AGP34685.1"/>
    <property type="molecule type" value="Genomic_DNA"/>
</dbReference>
<dbReference type="Gene3D" id="2.60.120.260">
    <property type="entry name" value="Galactose-binding domain-like"/>
    <property type="match status" value="1"/>
</dbReference>
<evidence type="ECO:0000313" key="3">
    <source>
        <dbReference type="Proteomes" id="UP000014803"/>
    </source>
</evidence>
<name>S4XS12_SORCE</name>